<dbReference type="Proteomes" id="UP001060085">
    <property type="component" value="Linkage Group LG01"/>
</dbReference>
<evidence type="ECO:0000313" key="1">
    <source>
        <dbReference type="EMBL" id="KAI5681997.1"/>
    </source>
</evidence>
<proteinExistence type="predicted"/>
<organism evidence="1 2">
    <name type="scientific">Catharanthus roseus</name>
    <name type="common">Madagascar periwinkle</name>
    <name type="synonym">Vinca rosea</name>
    <dbReference type="NCBI Taxonomy" id="4058"/>
    <lineage>
        <taxon>Eukaryota</taxon>
        <taxon>Viridiplantae</taxon>
        <taxon>Streptophyta</taxon>
        <taxon>Embryophyta</taxon>
        <taxon>Tracheophyta</taxon>
        <taxon>Spermatophyta</taxon>
        <taxon>Magnoliopsida</taxon>
        <taxon>eudicotyledons</taxon>
        <taxon>Gunneridae</taxon>
        <taxon>Pentapetalae</taxon>
        <taxon>asterids</taxon>
        <taxon>lamiids</taxon>
        <taxon>Gentianales</taxon>
        <taxon>Apocynaceae</taxon>
        <taxon>Rauvolfioideae</taxon>
        <taxon>Vinceae</taxon>
        <taxon>Catharanthinae</taxon>
        <taxon>Catharanthus</taxon>
    </lineage>
</organism>
<protein>
    <submittedName>
        <fullName evidence="1">Uncharacterized protein</fullName>
    </submittedName>
</protein>
<dbReference type="EMBL" id="CM044701">
    <property type="protein sequence ID" value="KAI5681997.1"/>
    <property type="molecule type" value="Genomic_DNA"/>
</dbReference>
<sequence length="135" mass="15998">MKQALRNRCGVVNHERKGQCQSKFKFIVSSMVEESPKVKELSQGKIEDLKIHVEEETSKKEPCCIMSEKCIEIKEKERVEEKKRLVERLYIFYSNSILSKESEYFECSKEKEREPEKSEIIKANECFIEKQVNEN</sequence>
<evidence type="ECO:0000313" key="2">
    <source>
        <dbReference type="Proteomes" id="UP001060085"/>
    </source>
</evidence>
<name>A0ACC0CAL7_CATRO</name>
<gene>
    <name evidence="1" type="ORF">M9H77_03225</name>
</gene>
<comment type="caution">
    <text evidence="1">The sequence shown here is derived from an EMBL/GenBank/DDBJ whole genome shotgun (WGS) entry which is preliminary data.</text>
</comment>
<keyword evidence="2" id="KW-1185">Reference proteome</keyword>
<accession>A0ACC0CAL7</accession>
<reference evidence="2" key="1">
    <citation type="journal article" date="2023" name="Nat. Plants">
        <title>Single-cell RNA sequencing provides a high-resolution roadmap for understanding the multicellular compartmentation of specialized metabolism.</title>
        <authorList>
            <person name="Sun S."/>
            <person name="Shen X."/>
            <person name="Li Y."/>
            <person name="Li Y."/>
            <person name="Wang S."/>
            <person name="Li R."/>
            <person name="Zhang H."/>
            <person name="Shen G."/>
            <person name="Guo B."/>
            <person name="Wei J."/>
            <person name="Xu J."/>
            <person name="St-Pierre B."/>
            <person name="Chen S."/>
            <person name="Sun C."/>
        </authorList>
    </citation>
    <scope>NUCLEOTIDE SEQUENCE [LARGE SCALE GENOMIC DNA]</scope>
</reference>